<dbReference type="AlphaFoldDB" id="A0A0G4KXQ3"/>
<dbReference type="Proteomes" id="UP000045706">
    <property type="component" value="Unassembled WGS sequence"/>
</dbReference>
<name>A0A0G4KXQ3_VERLO</name>
<sequence length="89" mass="9228">MAPCSCSSCSTNCAGSCSSNHGHDALTPSAFSDKIRDHLAKASASNLRGSQSIPRGKDIMSEVDQSHLAACSKGEEPMRCGASLACKLR</sequence>
<gene>
    <name evidence="1" type="ORF">BN1723_010351</name>
</gene>
<proteinExistence type="predicted"/>
<protein>
    <submittedName>
        <fullName evidence="1">Uncharacterized protein</fullName>
    </submittedName>
</protein>
<reference evidence="2" key="1">
    <citation type="submission" date="2015-05" db="EMBL/GenBank/DDBJ databases">
        <authorList>
            <person name="Fogelqvist Johan"/>
        </authorList>
    </citation>
    <scope>NUCLEOTIDE SEQUENCE [LARGE SCALE GENOMIC DNA]</scope>
</reference>
<accession>A0A0G4KXQ3</accession>
<organism evidence="1 2">
    <name type="scientific">Verticillium longisporum</name>
    <name type="common">Verticillium dahliae var. longisporum</name>
    <dbReference type="NCBI Taxonomy" id="100787"/>
    <lineage>
        <taxon>Eukaryota</taxon>
        <taxon>Fungi</taxon>
        <taxon>Dikarya</taxon>
        <taxon>Ascomycota</taxon>
        <taxon>Pezizomycotina</taxon>
        <taxon>Sordariomycetes</taxon>
        <taxon>Hypocreomycetidae</taxon>
        <taxon>Glomerellales</taxon>
        <taxon>Plectosphaerellaceae</taxon>
        <taxon>Verticillium</taxon>
    </lineage>
</organism>
<evidence type="ECO:0000313" key="1">
    <source>
        <dbReference type="EMBL" id="CRK14466.1"/>
    </source>
</evidence>
<evidence type="ECO:0000313" key="2">
    <source>
        <dbReference type="Proteomes" id="UP000045706"/>
    </source>
</evidence>
<dbReference type="EMBL" id="CVQI01005002">
    <property type="protein sequence ID" value="CRK14466.1"/>
    <property type="molecule type" value="Genomic_DNA"/>
</dbReference>